<accession>A0ABP7WV96</accession>
<evidence type="ECO:0000313" key="2">
    <source>
        <dbReference type="Proteomes" id="UP001500683"/>
    </source>
</evidence>
<gene>
    <name evidence="1" type="ORF">GCM10022214_72300</name>
</gene>
<evidence type="ECO:0000313" key="1">
    <source>
        <dbReference type="EMBL" id="GAA4097709.1"/>
    </source>
</evidence>
<comment type="caution">
    <text evidence="1">The sequence shown here is derived from an EMBL/GenBank/DDBJ whole genome shotgun (WGS) entry which is preliminary data.</text>
</comment>
<protein>
    <submittedName>
        <fullName evidence="1">Uncharacterized protein</fullName>
    </submittedName>
</protein>
<name>A0ABP7WV96_9ACTN</name>
<reference evidence="2" key="1">
    <citation type="journal article" date="2019" name="Int. J. Syst. Evol. Microbiol.">
        <title>The Global Catalogue of Microorganisms (GCM) 10K type strain sequencing project: providing services to taxonomists for standard genome sequencing and annotation.</title>
        <authorList>
            <consortium name="The Broad Institute Genomics Platform"/>
            <consortium name="The Broad Institute Genome Sequencing Center for Infectious Disease"/>
            <person name="Wu L."/>
            <person name="Ma J."/>
        </authorList>
    </citation>
    <scope>NUCLEOTIDE SEQUENCE [LARGE SCALE GENOMIC DNA]</scope>
    <source>
        <strain evidence="2">JCM 16702</strain>
    </source>
</reference>
<dbReference type="EMBL" id="BAAAZG010000057">
    <property type="protein sequence ID" value="GAA4097709.1"/>
    <property type="molecule type" value="Genomic_DNA"/>
</dbReference>
<keyword evidence="2" id="KW-1185">Reference proteome</keyword>
<dbReference type="RefSeq" id="WP_344956578.1">
    <property type="nucleotide sequence ID" value="NZ_BAAAZG010000057.1"/>
</dbReference>
<organism evidence="1 2">
    <name type="scientific">Actinomadura miaoliensis</name>
    <dbReference type="NCBI Taxonomy" id="430685"/>
    <lineage>
        <taxon>Bacteria</taxon>
        <taxon>Bacillati</taxon>
        <taxon>Actinomycetota</taxon>
        <taxon>Actinomycetes</taxon>
        <taxon>Streptosporangiales</taxon>
        <taxon>Thermomonosporaceae</taxon>
        <taxon>Actinomadura</taxon>
    </lineage>
</organism>
<sequence length="204" mass="21961">MNLERFGGERGAVLADHADREALDALAAARGWNRIDARPPGFSELGRQVWRAGDTAQIVYLESPELGARVVCVVGDEAEPAEEVFAAVTAVLPTVPVDEILAGLLAEPMAGPRDLVRGLNRLMAADMPALASGGRRPEDPRYRQVVERLAGHPERQVRRALLSVAAGMAAVRPELAEPILARRDEETELGDLMDAFAGAVEARR</sequence>
<dbReference type="Proteomes" id="UP001500683">
    <property type="component" value="Unassembled WGS sequence"/>
</dbReference>
<proteinExistence type="predicted"/>